<dbReference type="Proteomes" id="UP000564378">
    <property type="component" value="Unassembled WGS sequence"/>
</dbReference>
<gene>
    <name evidence="2" type="ORF">H6P80_03770</name>
</gene>
<name>A0A842HXR9_9SPHN</name>
<sequence length="341" mass="38054">MAKQAFDRSIRDLDARLVGEGLFWSGYRIRRSAELMKENALVFLENSHGAAIAREATDQSAYLMITETLDQLLQYFEGRIPKIARNTGGASVAKERSEHSENLLRTQFAVERKAIQIEIDIVAFDFDSADAVSMDPPENQTVAQPLPVATKGKAPNLPPWLNPFQAVAWVTYRTDEAAGNLDNWTSKAAETFYGNRPVKGSSVELTEALQAGNLTAYGSIDGGPFDVIPPVEWARLRLDALDRRYVHPYSDIRIATNDLKRVFPIGGGSRKATQRKRIGDPMLQAWWDSLRDEVRLESQQNLWVLAKAAFPDHEISRSRVRAFTRGRKPGPRQSGGKATAD</sequence>
<accession>A0A842HXR9</accession>
<proteinExistence type="predicted"/>
<comment type="caution">
    <text evidence="2">The sequence shown here is derived from an EMBL/GenBank/DDBJ whole genome shotgun (WGS) entry which is preliminary data.</text>
</comment>
<evidence type="ECO:0000313" key="2">
    <source>
        <dbReference type="EMBL" id="MBC2776730.1"/>
    </source>
</evidence>
<evidence type="ECO:0000313" key="3">
    <source>
        <dbReference type="Proteomes" id="UP000564378"/>
    </source>
</evidence>
<organism evidence="2 3">
    <name type="scientific">Parasphingopyxis marina</name>
    <dbReference type="NCBI Taxonomy" id="2761622"/>
    <lineage>
        <taxon>Bacteria</taxon>
        <taxon>Pseudomonadati</taxon>
        <taxon>Pseudomonadota</taxon>
        <taxon>Alphaproteobacteria</taxon>
        <taxon>Sphingomonadales</taxon>
        <taxon>Sphingomonadaceae</taxon>
        <taxon>Parasphingopyxis</taxon>
    </lineage>
</organism>
<dbReference type="EMBL" id="JACJVJ010000001">
    <property type="protein sequence ID" value="MBC2776730.1"/>
    <property type="molecule type" value="Genomic_DNA"/>
</dbReference>
<reference evidence="2 3" key="1">
    <citation type="submission" date="2020-08" db="EMBL/GenBank/DDBJ databases">
        <title>Draft genome sequence of Parasphingopyxis sp. GrpM-11.</title>
        <authorList>
            <person name="Oh J."/>
            <person name="Roh D.-H."/>
        </authorList>
    </citation>
    <scope>NUCLEOTIDE SEQUENCE [LARGE SCALE GENOMIC DNA]</scope>
    <source>
        <strain evidence="2 3">GrpM-11</strain>
    </source>
</reference>
<feature type="region of interest" description="Disordered" evidence="1">
    <location>
        <begin position="320"/>
        <end position="341"/>
    </location>
</feature>
<evidence type="ECO:0000256" key="1">
    <source>
        <dbReference type="SAM" id="MobiDB-lite"/>
    </source>
</evidence>
<keyword evidence="3" id="KW-1185">Reference proteome</keyword>
<protein>
    <submittedName>
        <fullName evidence="2">Uncharacterized protein</fullName>
    </submittedName>
</protein>
<dbReference type="AlphaFoldDB" id="A0A842HXR9"/>
<dbReference type="RefSeq" id="WP_185799991.1">
    <property type="nucleotide sequence ID" value="NZ_JACJVJ010000001.1"/>
</dbReference>
<feature type="compositionally biased region" description="Basic residues" evidence="1">
    <location>
        <begin position="320"/>
        <end position="330"/>
    </location>
</feature>